<dbReference type="InterPro" id="IPR013022">
    <property type="entry name" value="Xyl_isomerase-like_TIM-brl"/>
</dbReference>
<dbReference type="SUPFAM" id="SSF51658">
    <property type="entry name" value="Xylose isomerase-like"/>
    <property type="match status" value="1"/>
</dbReference>
<dbReference type="Gene3D" id="3.20.20.150">
    <property type="entry name" value="Divalent-metal-dependent TIM barrel enzymes"/>
    <property type="match status" value="1"/>
</dbReference>
<organism evidence="3 4">
    <name type="scientific">Arthrobacter cupressi</name>
    <dbReference type="NCBI Taxonomy" id="1045773"/>
    <lineage>
        <taxon>Bacteria</taxon>
        <taxon>Bacillati</taxon>
        <taxon>Actinomycetota</taxon>
        <taxon>Actinomycetes</taxon>
        <taxon>Micrococcales</taxon>
        <taxon>Micrococcaceae</taxon>
        <taxon>Arthrobacter</taxon>
    </lineage>
</organism>
<evidence type="ECO:0000259" key="2">
    <source>
        <dbReference type="Pfam" id="PF01261"/>
    </source>
</evidence>
<evidence type="ECO:0000256" key="1">
    <source>
        <dbReference type="ARBA" id="ARBA00023277"/>
    </source>
</evidence>
<dbReference type="InterPro" id="IPR036237">
    <property type="entry name" value="Xyl_isomerase-like_sf"/>
</dbReference>
<keyword evidence="3" id="KW-0413">Isomerase</keyword>
<keyword evidence="4" id="KW-1185">Reference proteome</keyword>
<sequence length="363" mass="39154">MTQITETLPGSRSSLDGEIPAVRLGIQFTRYPGMEQLPLPDSLRQAVDDGFTLVVLNNIAAELAGGVADTLDEVAAEARRAGVELQLGLGCAGPAGDPATVRADLRRALVRGLELGITEFFVYTRSEREGLVEQGRYLDHAAQLRLIRANLESLAADALEHGARINVKTHEDLASAEVLALVQGLDPAVFGIGLDVANLVVRGEDPHAVANTLGPMVRMTHLEDLVLFPVPHGYRRRLRAVGEGVLDWDVLLGGLLAAGVRDFTLEQHRGMFDTPVFDRSWFRHEPHLDAPELGQLARLGVLTHDGVARGDIPPLTGWDDDPAPAERRRQLLHSAATLRRILNSIGARIAAPATILSGEEGLS</sequence>
<dbReference type="InterPro" id="IPR050312">
    <property type="entry name" value="IolE/XylAMocC-like"/>
</dbReference>
<dbReference type="Proteomes" id="UP000182130">
    <property type="component" value="Unassembled WGS sequence"/>
</dbReference>
<keyword evidence="1" id="KW-0119">Carbohydrate metabolism</keyword>
<reference evidence="4" key="1">
    <citation type="submission" date="2016-10" db="EMBL/GenBank/DDBJ databases">
        <authorList>
            <person name="Varghese N."/>
            <person name="Submissions S."/>
        </authorList>
    </citation>
    <scope>NUCLEOTIDE SEQUENCE [LARGE SCALE GENOMIC DNA]</scope>
    <source>
        <strain evidence="4">CGMCC 1.10783</strain>
    </source>
</reference>
<gene>
    <name evidence="3" type="ORF">SAMN05216555_10452</name>
</gene>
<accession>A0A1G8MV93</accession>
<dbReference type="EMBL" id="FNEI01000004">
    <property type="protein sequence ID" value="SDI71814.1"/>
    <property type="molecule type" value="Genomic_DNA"/>
</dbReference>
<proteinExistence type="predicted"/>
<dbReference type="PANTHER" id="PTHR12110:SF53">
    <property type="entry name" value="BLR5974 PROTEIN"/>
    <property type="match status" value="1"/>
</dbReference>
<dbReference type="GO" id="GO:0016853">
    <property type="term" value="F:isomerase activity"/>
    <property type="evidence" value="ECO:0007669"/>
    <property type="project" value="UniProtKB-KW"/>
</dbReference>
<dbReference type="PANTHER" id="PTHR12110">
    <property type="entry name" value="HYDROXYPYRUVATE ISOMERASE"/>
    <property type="match status" value="1"/>
</dbReference>
<dbReference type="Pfam" id="PF01261">
    <property type="entry name" value="AP_endonuc_2"/>
    <property type="match status" value="1"/>
</dbReference>
<evidence type="ECO:0000313" key="4">
    <source>
        <dbReference type="Proteomes" id="UP000182130"/>
    </source>
</evidence>
<evidence type="ECO:0000313" key="3">
    <source>
        <dbReference type="EMBL" id="SDI71814.1"/>
    </source>
</evidence>
<name>A0A1G8MV93_9MICC</name>
<dbReference type="RefSeq" id="WP_074587774.1">
    <property type="nucleotide sequence ID" value="NZ_FNEI01000004.1"/>
</dbReference>
<protein>
    <submittedName>
        <fullName evidence="3">Sugar phosphate isomerase/epimerase</fullName>
    </submittedName>
</protein>
<dbReference type="AlphaFoldDB" id="A0A1G8MV93"/>
<dbReference type="STRING" id="1045773.SAMN05216555_10452"/>
<feature type="domain" description="Xylose isomerase-like TIM barrel" evidence="2">
    <location>
        <begin position="67"/>
        <end position="262"/>
    </location>
</feature>